<dbReference type="Proteomes" id="UP000053257">
    <property type="component" value="Unassembled WGS sequence"/>
</dbReference>
<feature type="transmembrane region" description="Helical" evidence="1">
    <location>
        <begin position="126"/>
        <end position="150"/>
    </location>
</feature>
<keyword evidence="1" id="KW-0472">Membrane</keyword>
<feature type="transmembrane region" description="Helical" evidence="1">
    <location>
        <begin position="86"/>
        <end position="106"/>
    </location>
</feature>
<evidence type="ECO:0000256" key="1">
    <source>
        <dbReference type="SAM" id="Phobius"/>
    </source>
</evidence>
<name>A0A0C3PC22_PHLG1</name>
<evidence type="ECO:0000313" key="3">
    <source>
        <dbReference type="Proteomes" id="UP000053257"/>
    </source>
</evidence>
<dbReference type="AlphaFoldDB" id="A0A0C3PC22"/>
<organism evidence="2 3">
    <name type="scientific">Phlebiopsis gigantea (strain 11061_1 CR5-6)</name>
    <name type="common">White-rot fungus</name>
    <name type="synonym">Peniophora gigantea</name>
    <dbReference type="NCBI Taxonomy" id="745531"/>
    <lineage>
        <taxon>Eukaryota</taxon>
        <taxon>Fungi</taxon>
        <taxon>Dikarya</taxon>
        <taxon>Basidiomycota</taxon>
        <taxon>Agaricomycotina</taxon>
        <taxon>Agaricomycetes</taxon>
        <taxon>Polyporales</taxon>
        <taxon>Phanerochaetaceae</taxon>
        <taxon>Phlebiopsis</taxon>
    </lineage>
</organism>
<keyword evidence="3" id="KW-1185">Reference proteome</keyword>
<dbReference type="HOGENOM" id="CLU_095057_1_1_1"/>
<proteinExistence type="predicted"/>
<protein>
    <recommendedName>
        <fullName evidence="4">MARVEL domain-containing protein</fullName>
    </recommendedName>
</protein>
<dbReference type="OrthoDB" id="2501127at2759"/>
<feature type="transmembrane region" description="Helical" evidence="1">
    <location>
        <begin position="52"/>
        <end position="74"/>
    </location>
</feature>
<evidence type="ECO:0008006" key="4">
    <source>
        <dbReference type="Google" id="ProtNLM"/>
    </source>
</evidence>
<evidence type="ECO:0000313" key="2">
    <source>
        <dbReference type="EMBL" id="KIP02593.1"/>
    </source>
</evidence>
<gene>
    <name evidence="2" type="ORF">PHLGIDRAFT_286143</name>
</gene>
<feature type="transmembrane region" description="Helical" evidence="1">
    <location>
        <begin position="12"/>
        <end position="32"/>
    </location>
</feature>
<accession>A0A0C3PC22</accession>
<reference evidence="2 3" key="1">
    <citation type="journal article" date="2014" name="PLoS Genet.">
        <title>Analysis of the Phlebiopsis gigantea genome, transcriptome and secretome provides insight into its pioneer colonization strategies of wood.</title>
        <authorList>
            <person name="Hori C."/>
            <person name="Ishida T."/>
            <person name="Igarashi K."/>
            <person name="Samejima M."/>
            <person name="Suzuki H."/>
            <person name="Master E."/>
            <person name="Ferreira P."/>
            <person name="Ruiz-Duenas F.J."/>
            <person name="Held B."/>
            <person name="Canessa P."/>
            <person name="Larrondo L.F."/>
            <person name="Schmoll M."/>
            <person name="Druzhinina I.S."/>
            <person name="Kubicek C.P."/>
            <person name="Gaskell J.A."/>
            <person name="Kersten P."/>
            <person name="St John F."/>
            <person name="Glasner J."/>
            <person name="Sabat G."/>
            <person name="Splinter BonDurant S."/>
            <person name="Syed K."/>
            <person name="Yadav J."/>
            <person name="Mgbeahuruike A.C."/>
            <person name="Kovalchuk A."/>
            <person name="Asiegbu F.O."/>
            <person name="Lackner G."/>
            <person name="Hoffmeister D."/>
            <person name="Rencoret J."/>
            <person name="Gutierrez A."/>
            <person name="Sun H."/>
            <person name="Lindquist E."/>
            <person name="Barry K."/>
            <person name="Riley R."/>
            <person name="Grigoriev I.V."/>
            <person name="Henrissat B."/>
            <person name="Kues U."/>
            <person name="Berka R.M."/>
            <person name="Martinez A.T."/>
            <person name="Covert S.F."/>
            <person name="Blanchette R.A."/>
            <person name="Cullen D."/>
        </authorList>
    </citation>
    <scope>NUCLEOTIDE SEQUENCE [LARGE SCALE GENOMIC DNA]</scope>
    <source>
        <strain evidence="2 3">11061_1 CR5-6</strain>
    </source>
</reference>
<dbReference type="STRING" id="745531.A0A0C3PC22"/>
<keyword evidence="1" id="KW-0812">Transmembrane</keyword>
<keyword evidence="1" id="KW-1133">Transmembrane helix</keyword>
<sequence>MASVNSIRIGLYVMLWLFAAVLLGLSAARIHYTLHIPPGDPLNGGNDFFDPIVAELIATSALTLLWVPWVIHVITRTYDYGLVSTFLSETLGLFTLFVLWLVGAAIATANWGNLAWCRIYLPCRVLTALVAFAWMGFIVVFVLLIVSLMFSIANRAFRQPLHGRYDPRLSYGGPSYRSSRA</sequence>
<dbReference type="EMBL" id="KN840664">
    <property type="protein sequence ID" value="KIP02593.1"/>
    <property type="molecule type" value="Genomic_DNA"/>
</dbReference>